<accession>A0A939RSL9</accession>
<organism evidence="1 2">
    <name type="scientific">Actinotalea soli</name>
    <dbReference type="NCBI Taxonomy" id="2819234"/>
    <lineage>
        <taxon>Bacteria</taxon>
        <taxon>Bacillati</taxon>
        <taxon>Actinomycetota</taxon>
        <taxon>Actinomycetes</taxon>
        <taxon>Micrococcales</taxon>
        <taxon>Cellulomonadaceae</taxon>
        <taxon>Actinotalea</taxon>
    </lineage>
</organism>
<dbReference type="EMBL" id="JAGEMK010000003">
    <property type="protein sequence ID" value="MBO1751762.1"/>
    <property type="molecule type" value="Genomic_DNA"/>
</dbReference>
<evidence type="ECO:0000313" key="2">
    <source>
        <dbReference type="Proteomes" id="UP000664209"/>
    </source>
</evidence>
<keyword evidence="2" id="KW-1185">Reference proteome</keyword>
<dbReference type="SUPFAM" id="SSF141694">
    <property type="entry name" value="AF2212/PG0164-like"/>
    <property type="match status" value="1"/>
</dbReference>
<dbReference type="Proteomes" id="UP000664209">
    <property type="component" value="Unassembled WGS sequence"/>
</dbReference>
<sequence length="156" mass="16593">MSSVDDTGKATFRTTLWASGGNNVGIVVPDEVVLGFGRGRRVPVVVTIDDSYTYRTTIASMGGRYLVTFNAETRRATGRGAGDEIEVALTVDDAPRTVEVPAALAEALRSHPDAAEAWAQLSYSKQRAHALSVDGAKTDDTRDRRVEKVLAALAAG</sequence>
<gene>
    <name evidence="1" type="ORF">J4G33_08110</name>
</gene>
<name>A0A939RSL9_9CELL</name>
<dbReference type="Gene3D" id="2.40.30.100">
    <property type="entry name" value="AF2212/PG0164-like"/>
    <property type="match status" value="1"/>
</dbReference>
<protein>
    <submittedName>
        <fullName evidence="1">DUF1905 domain-containing protein</fullName>
    </submittedName>
</protein>
<proteinExistence type="predicted"/>
<dbReference type="InterPro" id="IPR015018">
    <property type="entry name" value="DUF1905"/>
</dbReference>
<reference evidence="1" key="1">
    <citation type="submission" date="2021-03" db="EMBL/GenBank/DDBJ databases">
        <title>Actinotalea soli sp. nov., isolated from soil.</title>
        <authorList>
            <person name="Ping W."/>
            <person name="Zhang J."/>
        </authorList>
    </citation>
    <scope>NUCLEOTIDE SEQUENCE</scope>
    <source>
        <strain evidence="1">BY-33</strain>
    </source>
</reference>
<dbReference type="Pfam" id="PF13376">
    <property type="entry name" value="OmdA"/>
    <property type="match status" value="1"/>
</dbReference>
<dbReference type="InterPro" id="IPR037079">
    <property type="entry name" value="AF2212/PG0164-like_sf"/>
</dbReference>
<dbReference type="RefSeq" id="WP_208055430.1">
    <property type="nucleotide sequence ID" value="NZ_JAGEMK010000003.1"/>
</dbReference>
<comment type="caution">
    <text evidence="1">The sequence shown here is derived from an EMBL/GenBank/DDBJ whole genome shotgun (WGS) entry which is preliminary data.</text>
</comment>
<dbReference type="AlphaFoldDB" id="A0A939RSL9"/>
<evidence type="ECO:0000313" key="1">
    <source>
        <dbReference type="EMBL" id="MBO1751762.1"/>
    </source>
</evidence>
<dbReference type="Pfam" id="PF08922">
    <property type="entry name" value="DUF1905"/>
    <property type="match status" value="1"/>
</dbReference>